<name>A0A6C0L4A3_9ZZZZ</name>
<reference evidence="1" key="1">
    <citation type="journal article" date="2020" name="Nature">
        <title>Giant virus diversity and host interactions through global metagenomics.</title>
        <authorList>
            <person name="Schulz F."/>
            <person name="Roux S."/>
            <person name="Paez-Espino D."/>
            <person name="Jungbluth S."/>
            <person name="Walsh D.A."/>
            <person name="Denef V.J."/>
            <person name="McMahon K.D."/>
            <person name="Konstantinidis K.T."/>
            <person name="Eloe-Fadrosh E.A."/>
            <person name="Kyrpides N.C."/>
            <person name="Woyke T."/>
        </authorList>
    </citation>
    <scope>NUCLEOTIDE SEQUENCE</scope>
    <source>
        <strain evidence="1">GVMAG-S-ERX555907-94</strain>
    </source>
</reference>
<accession>A0A6C0L4A3</accession>
<proteinExistence type="predicted"/>
<protein>
    <submittedName>
        <fullName evidence="1">Uncharacterized protein</fullName>
    </submittedName>
</protein>
<dbReference type="EMBL" id="MN741026">
    <property type="protein sequence ID" value="QHU23288.1"/>
    <property type="molecule type" value="Genomic_DNA"/>
</dbReference>
<dbReference type="AlphaFoldDB" id="A0A6C0L4A3"/>
<organism evidence="1">
    <name type="scientific">viral metagenome</name>
    <dbReference type="NCBI Taxonomy" id="1070528"/>
    <lineage>
        <taxon>unclassified sequences</taxon>
        <taxon>metagenomes</taxon>
        <taxon>organismal metagenomes</taxon>
    </lineage>
</organism>
<sequence>MKQDSTNLLLAVILLSFMIYLYCYLPNSEVVEGNTTEDTSQDSGEEAADVPSPNHYCGDCQVVQDLICSRDVEDLTDDHKRYIAGCLTKLNKVDNEKLNDSIDDWINCGSGGKSCSFVKKVMSDLNKKGVENPEEGLKDWLQKKGVAIKNKPKEAAEDPEALNNILKSLLCPINDFESCPELSPTDRAKQLILSNNQDMNEINGLIEEGNIQAEILIKLREHKNQINVKQRELYENEIEDLERASYRVRVVDAEKDTRGDPYNDEKEAMNDLVKDHNILGYYVSEYNRIWPLKRGTREWFAGYHCSPDGDCRQTEDRCEPNCTVKKVVDRSFLRQNRILMDLKGKLERINNEQSPVQPSDS</sequence>
<evidence type="ECO:0000313" key="1">
    <source>
        <dbReference type="EMBL" id="QHU23288.1"/>
    </source>
</evidence>